<evidence type="ECO:0000256" key="1">
    <source>
        <dbReference type="ARBA" id="ARBA00023157"/>
    </source>
</evidence>
<keyword evidence="1" id="KW-1015">Disulfide bond</keyword>
<keyword evidence="5" id="KW-1185">Reference proteome</keyword>
<evidence type="ECO:0000313" key="5">
    <source>
        <dbReference type="Proteomes" id="UP001497623"/>
    </source>
</evidence>
<dbReference type="SUPFAM" id="SSF49854">
    <property type="entry name" value="Spermadhesin, CUB domain"/>
    <property type="match status" value="2"/>
</dbReference>
<dbReference type="GO" id="GO:0005886">
    <property type="term" value="C:plasma membrane"/>
    <property type="evidence" value="ECO:0007669"/>
    <property type="project" value="TreeGrafter"/>
</dbReference>
<dbReference type="Pfam" id="PF00431">
    <property type="entry name" value="CUB"/>
    <property type="match status" value="2"/>
</dbReference>
<evidence type="ECO:0000313" key="4">
    <source>
        <dbReference type="EMBL" id="CAL4188019.1"/>
    </source>
</evidence>
<evidence type="ECO:0000259" key="3">
    <source>
        <dbReference type="PROSITE" id="PS01180"/>
    </source>
</evidence>
<feature type="domain" description="CUB" evidence="3">
    <location>
        <begin position="77"/>
        <end position="147"/>
    </location>
</feature>
<dbReference type="PROSITE" id="PS01180">
    <property type="entry name" value="CUB"/>
    <property type="match status" value="2"/>
</dbReference>
<proteinExistence type="predicted"/>
<dbReference type="Gene3D" id="2.60.120.290">
    <property type="entry name" value="Spermadhesin, CUB domain"/>
    <property type="match status" value="2"/>
</dbReference>
<name>A0AAV2SFY0_MEGNR</name>
<reference evidence="4 5" key="1">
    <citation type="submission" date="2024-05" db="EMBL/GenBank/DDBJ databases">
        <authorList>
            <person name="Wallberg A."/>
        </authorList>
    </citation>
    <scope>NUCLEOTIDE SEQUENCE [LARGE SCALE GENOMIC DNA]</scope>
</reference>
<dbReference type="InterPro" id="IPR000859">
    <property type="entry name" value="CUB_dom"/>
</dbReference>
<dbReference type="EMBL" id="CAXKWB010064705">
    <property type="protein sequence ID" value="CAL4188019.1"/>
    <property type="molecule type" value="Genomic_DNA"/>
</dbReference>
<dbReference type="AlphaFoldDB" id="A0AAV2SFY0"/>
<dbReference type="InterPro" id="IPR053207">
    <property type="entry name" value="Non-NMDA_GluR_Accessory"/>
</dbReference>
<dbReference type="PANTHER" id="PTHR47537">
    <property type="entry name" value="CUBILIN"/>
    <property type="match status" value="1"/>
</dbReference>
<evidence type="ECO:0000256" key="2">
    <source>
        <dbReference type="PROSITE-ProRule" id="PRU00059"/>
    </source>
</evidence>
<feature type="domain" description="CUB" evidence="3">
    <location>
        <begin position="1"/>
        <end position="60"/>
    </location>
</feature>
<comment type="caution">
    <text evidence="4">The sequence shown here is derived from an EMBL/GenBank/DDBJ whole genome shotgun (WGS) entry which is preliminary data.</text>
</comment>
<dbReference type="Proteomes" id="UP001497623">
    <property type="component" value="Unassembled WGS sequence"/>
</dbReference>
<comment type="caution">
    <text evidence="2">Lacks conserved residue(s) required for the propagation of feature annotation.</text>
</comment>
<protein>
    <recommendedName>
        <fullName evidence="3">CUB domain-containing protein</fullName>
    </recommendedName>
</protein>
<gene>
    <name evidence="4" type="ORF">MNOR_LOCUS36248</name>
</gene>
<dbReference type="PANTHER" id="PTHR47537:SF2">
    <property type="entry name" value="CUBILIN"/>
    <property type="match status" value="1"/>
</dbReference>
<feature type="non-terminal residue" evidence="4">
    <location>
        <position position="147"/>
    </location>
</feature>
<accession>A0AAV2SFY0</accession>
<dbReference type="InterPro" id="IPR035914">
    <property type="entry name" value="Sperma_CUB_dom_sf"/>
</dbReference>
<dbReference type="CDD" id="cd00041">
    <property type="entry name" value="CUB"/>
    <property type="match status" value="1"/>
</dbReference>
<feature type="non-terminal residue" evidence="4">
    <location>
        <position position="1"/>
    </location>
</feature>
<organism evidence="4 5">
    <name type="scientific">Meganyctiphanes norvegica</name>
    <name type="common">Northern krill</name>
    <name type="synonym">Thysanopoda norvegica</name>
    <dbReference type="NCBI Taxonomy" id="48144"/>
    <lineage>
        <taxon>Eukaryota</taxon>
        <taxon>Metazoa</taxon>
        <taxon>Ecdysozoa</taxon>
        <taxon>Arthropoda</taxon>
        <taxon>Crustacea</taxon>
        <taxon>Multicrustacea</taxon>
        <taxon>Malacostraca</taxon>
        <taxon>Eumalacostraca</taxon>
        <taxon>Eucarida</taxon>
        <taxon>Euphausiacea</taxon>
        <taxon>Euphausiidae</taxon>
        <taxon>Meganyctiphanes</taxon>
    </lineage>
</organism>
<sequence>QDHLEVREESGGRSISKLNVFCGRTLPLPLMSSGSSLTLIFKSYTSAKHVTGFLATYRFTTDFGLNSGTQLIEEHPCTFIFNSSEHLIGEFYSPNPGGMYPRNTECNYIFQGMDNQKVRINFHYFDMEGVMPCTEATASDYLEFSNW</sequence>